<dbReference type="SUPFAM" id="SSF102114">
    <property type="entry name" value="Radical SAM enzymes"/>
    <property type="match status" value="1"/>
</dbReference>
<evidence type="ECO:0000256" key="5">
    <source>
        <dbReference type="PIRSR" id="PIRSR004762-1"/>
    </source>
</evidence>
<evidence type="ECO:0000256" key="4">
    <source>
        <dbReference type="ARBA" id="ARBA00023014"/>
    </source>
</evidence>
<dbReference type="SFLD" id="SFLDF00348">
    <property type="entry name" value="FeFe_hydrogenase_maturase_(Hyd"/>
    <property type="match status" value="1"/>
</dbReference>
<feature type="binding site" evidence="5">
    <location>
        <position position="66"/>
    </location>
    <ligand>
        <name>[4Fe-4S] cluster</name>
        <dbReference type="ChEBI" id="CHEBI:49883"/>
        <note>4Fe-4S-S-AdoMet</note>
    </ligand>
</feature>
<evidence type="ECO:0000259" key="7">
    <source>
        <dbReference type="PROSITE" id="PS51918"/>
    </source>
</evidence>
<dbReference type="SFLD" id="SFLDG01280">
    <property type="entry name" value="HydE/PylB-like"/>
    <property type="match status" value="1"/>
</dbReference>
<keyword evidence="1 5" id="KW-0949">S-adenosyl-L-methionine</keyword>
<evidence type="ECO:0000256" key="6">
    <source>
        <dbReference type="PIRSR" id="PIRSR004762-2"/>
    </source>
</evidence>
<feature type="binding site" evidence="6">
    <location>
        <position position="183"/>
    </location>
    <ligand>
        <name>S-adenosyl-L-methionine</name>
        <dbReference type="ChEBI" id="CHEBI:59789"/>
    </ligand>
</feature>
<dbReference type="InterPro" id="IPR007197">
    <property type="entry name" value="rSAM"/>
</dbReference>
<comment type="cofactor">
    <cofactor evidence="5">
        <name>[4Fe-4S] cluster</name>
        <dbReference type="ChEBI" id="CHEBI:49883"/>
    </cofactor>
    <text evidence="5">Binds 1 [4Fe-4S] cluster. The cluster is coordinated with 3 cysteines and an exchangeable S-adenosyl-L-methionine.</text>
</comment>
<dbReference type="SMART" id="SM00729">
    <property type="entry name" value="Elp3"/>
    <property type="match status" value="1"/>
</dbReference>
<sequence>MTDVTDIQALIKKAETTHELSKSEIVTLLTDNQYVDEFFAAADRVRRKYVGDEVHLRGLIEFSNICKQNCLYCGLRRDNKKVDRYRLDTDTILDFAVKAKSYGYRTVVLQSGEDECFDVDTMVNIIKKIKELGLAITLSVGEKPREVYQAYREAGADRYLLRIETTDKGLYEKLDPGMSWDNRVRCLKDIKELGFELGTGCLVGIPGQTIESLADDILFFKKMDADMIGVGPFIPNPDTPLAAEIGGTFELSTKVMAMTRLLLPDINIPATTAMESLNPQGRVLALQRGANVVMPNVTEGEYRQMYLLYPGKICINDTPAHCRSCITGKIQGIGRKVSETHGFREKRA</sequence>
<keyword evidence="9" id="KW-1185">Reference proteome</keyword>
<dbReference type="GO" id="GO:0016740">
    <property type="term" value="F:transferase activity"/>
    <property type="evidence" value="ECO:0007669"/>
    <property type="project" value="TreeGrafter"/>
</dbReference>
<dbReference type="GO" id="GO:0046872">
    <property type="term" value="F:metal ion binding"/>
    <property type="evidence" value="ECO:0007669"/>
    <property type="project" value="UniProtKB-KW"/>
</dbReference>
<dbReference type="NCBIfam" id="TIGR03956">
    <property type="entry name" value="rSAM_HydE"/>
    <property type="match status" value="1"/>
</dbReference>
<dbReference type="PANTHER" id="PTHR43726:SF1">
    <property type="entry name" value="BIOTIN SYNTHASE"/>
    <property type="match status" value="1"/>
</dbReference>
<dbReference type="PIRSF" id="PIRSF004762">
    <property type="entry name" value="CHP00423"/>
    <property type="match status" value="1"/>
</dbReference>
<dbReference type="InterPro" id="IPR024021">
    <property type="entry name" value="FeFe-hyd_HydE_rSAM"/>
</dbReference>
<dbReference type="InterPro" id="IPR034422">
    <property type="entry name" value="HydE/PylB-like"/>
</dbReference>
<keyword evidence="5" id="KW-0004">4Fe-4S</keyword>
<dbReference type="Gene3D" id="3.20.20.70">
    <property type="entry name" value="Aldolase class I"/>
    <property type="match status" value="1"/>
</dbReference>
<dbReference type="InterPro" id="IPR058240">
    <property type="entry name" value="rSAM_sf"/>
</dbReference>
<keyword evidence="2" id="KW-0479">Metal-binding</keyword>
<dbReference type="GO" id="GO:0051539">
    <property type="term" value="F:4 iron, 4 sulfur cluster binding"/>
    <property type="evidence" value="ECO:0007669"/>
    <property type="project" value="UniProtKB-KW"/>
</dbReference>
<reference evidence="8 9" key="1">
    <citation type="submission" date="2017-04" db="EMBL/GenBank/DDBJ databases">
        <authorList>
            <person name="Afonso C.L."/>
            <person name="Miller P.J."/>
            <person name="Scott M.A."/>
            <person name="Spackman E."/>
            <person name="Goraichik I."/>
            <person name="Dimitrov K.M."/>
            <person name="Suarez D.L."/>
            <person name="Swayne D.E."/>
        </authorList>
    </citation>
    <scope>NUCLEOTIDE SEQUENCE [LARGE SCALE GENOMIC DNA]</scope>
    <source>
        <strain evidence="8 9">DSM 5090</strain>
    </source>
</reference>
<dbReference type="PANTHER" id="PTHR43726">
    <property type="entry name" value="3-METHYLORNITHINE SYNTHASE"/>
    <property type="match status" value="1"/>
</dbReference>
<feature type="binding site" evidence="5">
    <location>
        <position position="73"/>
    </location>
    <ligand>
        <name>[4Fe-4S] cluster</name>
        <dbReference type="ChEBI" id="CHEBI:49883"/>
        <note>4Fe-4S-S-AdoMet</note>
    </ligand>
</feature>
<dbReference type="InterPro" id="IPR013785">
    <property type="entry name" value="Aldolase_TIM"/>
</dbReference>
<evidence type="ECO:0000313" key="9">
    <source>
        <dbReference type="Proteomes" id="UP000192738"/>
    </source>
</evidence>
<dbReference type="SFLD" id="SFLDS00029">
    <property type="entry name" value="Radical_SAM"/>
    <property type="match status" value="1"/>
</dbReference>
<feature type="binding site" evidence="5">
    <location>
        <position position="70"/>
    </location>
    <ligand>
        <name>[4Fe-4S] cluster</name>
        <dbReference type="ChEBI" id="CHEBI:49883"/>
        <note>4Fe-4S-S-AdoMet</note>
    </ligand>
</feature>
<dbReference type="SFLD" id="SFLDG01082">
    <property type="entry name" value="B12-binding_domain_containing"/>
    <property type="match status" value="1"/>
</dbReference>
<dbReference type="EMBL" id="FWXI01000001">
    <property type="protein sequence ID" value="SMC32446.1"/>
    <property type="molecule type" value="Genomic_DNA"/>
</dbReference>
<evidence type="ECO:0000256" key="1">
    <source>
        <dbReference type="ARBA" id="ARBA00022691"/>
    </source>
</evidence>
<dbReference type="SFLD" id="SFLDG01060">
    <property type="entry name" value="BATS_domain_containing"/>
    <property type="match status" value="1"/>
</dbReference>
<dbReference type="RefSeq" id="WP_084573639.1">
    <property type="nucleotide sequence ID" value="NZ_CP155572.1"/>
</dbReference>
<evidence type="ECO:0000256" key="3">
    <source>
        <dbReference type="ARBA" id="ARBA00023004"/>
    </source>
</evidence>
<evidence type="ECO:0000256" key="2">
    <source>
        <dbReference type="ARBA" id="ARBA00022723"/>
    </source>
</evidence>
<evidence type="ECO:0000313" key="8">
    <source>
        <dbReference type="EMBL" id="SMC32446.1"/>
    </source>
</evidence>
<accession>A0A1W1Y8H1</accession>
<feature type="binding site" evidence="6">
    <location>
        <position position="164"/>
    </location>
    <ligand>
        <name>S-adenosyl-L-methionine</name>
        <dbReference type="ChEBI" id="CHEBI:59789"/>
    </ligand>
</feature>
<name>A0A1W1Y8H1_9FIRM</name>
<keyword evidence="3 5" id="KW-0408">Iron</keyword>
<dbReference type="Pfam" id="PF04055">
    <property type="entry name" value="Radical_SAM"/>
    <property type="match status" value="1"/>
</dbReference>
<dbReference type="STRING" id="112901.SAMN04488500_101106"/>
<protein>
    <submittedName>
        <fullName evidence="8">Biotin synthase</fullName>
    </submittedName>
</protein>
<dbReference type="CDD" id="cd01335">
    <property type="entry name" value="Radical_SAM"/>
    <property type="match status" value="1"/>
</dbReference>
<proteinExistence type="predicted"/>
<keyword evidence="4 5" id="KW-0411">Iron-sulfur</keyword>
<dbReference type="PROSITE" id="PS51918">
    <property type="entry name" value="RADICAL_SAM"/>
    <property type="match status" value="1"/>
</dbReference>
<organism evidence="8 9">
    <name type="scientific">Sporomusa malonica</name>
    <dbReference type="NCBI Taxonomy" id="112901"/>
    <lineage>
        <taxon>Bacteria</taxon>
        <taxon>Bacillati</taxon>
        <taxon>Bacillota</taxon>
        <taxon>Negativicutes</taxon>
        <taxon>Selenomonadales</taxon>
        <taxon>Sporomusaceae</taxon>
        <taxon>Sporomusa</taxon>
    </lineage>
</organism>
<dbReference type="Proteomes" id="UP000192738">
    <property type="component" value="Unassembled WGS sequence"/>
</dbReference>
<gene>
    <name evidence="8" type="ORF">SAMN04488500_101106</name>
</gene>
<feature type="binding site" evidence="6">
    <location>
        <position position="139"/>
    </location>
    <ligand>
        <name>(3R)-3-methyl-D-ornithine</name>
        <dbReference type="ChEBI" id="CHEBI:64642"/>
    </ligand>
</feature>
<dbReference type="AlphaFoldDB" id="A0A1W1Y8H1"/>
<dbReference type="InterPro" id="IPR006638">
    <property type="entry name" value="Elp3/MiaA/NifB-like_rSAM"/>
</dbReference>
<feature type="domain" description="Radical SAM core" evidence="7">
    <location>
        <begin position="52"/>
        <end position="271"/>
    </location>
</feature>